<proteinExistence type="predicted"/>
<accession>A0A6V7S4N0</accession>
<name>A0A6V7S4N0_PLAVN</name>
<evidence type="ECO:0000313" key="2">
    <source>
        <dbReference type="EMBL" id="CAD2091823.1"/>
    </source>
</evidence>
<dbReference type="InterPro" id="IPR021689">
    <property type="entry name" value="DUF3271"/>
</dbReference>
<dbReference type="AlphaFoldDB" id="A0A6V7S4N0"/>
<dbReference type="EMBL" id="LR865387">
    <property type="protein sequence ID" value="CAD2091823.1"/>
    <property type="molecule type" value="Genomic_DNA"/>
</dbReference>
<feature type="signal peptide" evidence="1">
    <location>
        <begin position="1"/>
        <end position="21"/>
    </location>
</feature>
<dbReference type="Proteomes" id="UP000515550">
    <property type="component" value="Chromosome PVBDA_09"/>
</dbReference>
<dbReference type="Pfam" id="PF11675">
    <property type="entry name" value="DUF3271"/>
    <property type="match status" value="1"/>
</dbReference>
<gene>
    <name evidence="2" type="ORF">PVBDA_0902800</name>
</gene>
<evidence type="ECO:0000256" key="1">
    <source>
        <dbReference type="SAM" id="SignalP"/>
    </source>
</evidence>
<evidence type="ECO:0000313" key="3">
    <source>
        <dbReference type="Proteomes" id="UP000515550"/>
    </source>
</evidence>
<sequence>MKMKNIILPFFILLLFANVKGATIQSANNSSPKLIARNPVAQPTATFTNDKQKYFPYLDAINDIFRDESENTKYTFQGGNYRWVITDFDISINNSSQFLKKSFSNLKIKGLIKGTTYFISYIKEKIKYLASQHMHKYDFENNYDDNLKKLSNDLKALIYDKFDNNFKNNLIKYEREPKDKKLKKAAKKFFEALLQNSDMKIKGYFVKIRRDQKSIHLSPNKRFKFE</sequence>
<reference evidence="2 3" key="1">
    <citation type="submission" date="2020-08" db="EMBL/GenBank/DDBJ databases">
        <authorList>
            <person name="Ramaprasad A."/>
        </authorList>
    </citation>
    <scope>NUCLEOTIDE SEQUENCE [LARGE SCALE GENOMIC DNA]</scope>
</reference>
<keyword evidence="1" id="KW-0732">Signal</keyword>
<organism evidence="2 3">
    <name type="scientific">Plasmodium vinckei brucechwatti</name>
    <dbReference type="NCBI Taxonomy" id="119398"/>
    <lineage>
        <taxon>Eukaryota</taxon>
        <taxon>Sar</taxon>
        <taxon>Alveolata</taxon>
        <taxon>Apicomplexa</taxon>
        <taxon>Aconoidasida</taxon>
        <taxon>Haemosporida</taxon>
        <taxon>Plasmodiidae</taxon>
        <taxon>Plasmodium</taxon>
        <taxon>Plasmodium (Vinckeia)</taxon>
    </lineage>
</organism>
<protein>
    <submittedName>
        <fullName evidence="2">Fam-d protein</fullName>
    </submittedName>
</protein>
<feature type="chain" id="PRO_5027661508" evidence="1">
    <location>
        <begin position="22"/>
        <end position="226"/>
    </location>
</feature>
<dbReference type="VEuPathDB" id="PlasmoDB:PVBDA_0902800"/>